<dbReference type="Pfam" id="PF02949">
    <property type="entry name" value="7tm_6"/>
    <property type="match status" value="1"/>
</dbReference>
<keyword evidence="3" id="KW-0716">Sensory transduction</keyword>
<keyword evidence="8" id="KW-0675">Receptor</keyword>
<dbReference type="PANTHER" id="PTHR21137:SF35">
    <property type="entry name" value="ODORANT RECEPTOR 19A-RELATED"/>
    <property type="match status" value="1"/>
</dbReference>
<keyword evidence="2" id="KW-1003">Cell membrane</keyword>
<keyword evidence="7 10" id="KW-0472">Membrane</keyword>
<evidence type="ECO:0000256" key="8">
    <source>
        <dbReference type="ARBA" id="ARBA00023170"/>
    </source>
</evidence>
<evidence type="ECO:0000256" key="9">
    <source>
        <dbReference type="ARBA" id="ARBA00023224"/>
    </source>
</evidence>
<evidence type="ECO:0000256" key="4">
    <source>
        <dbReference type="ARBA" id="ARBA00022692"/>
    </source>
</evidence>
<dbReference type="GO" id="GO:0004984">
    <property type="term" value="F:olfactory receptor activity"/>
    <property type="evidence" value="ECO:0007669"/>
    <property type="project" value="InterPro"/>
</dbReference>
<keyword evidence="5" id="KW-0552">Olfaction</keyword>
<gene>
    <name evidence="11" type="ORF">BBRV_LOCUS104654</name>
</gene>
<evidence type="ECO:0000256" key="5">
    <source>
        <dbReference type="ARBA" id="ARBA00022725"/>
    </source>
</evidence>
<evidence type="ECO:0000256" key="7">
    <source>
        <dbReference type="ARBA" id="ARBA00023136"/>
    </source>
</evidence>
<dbReference type="InterPro" id="IPR004117">
    <property type="entry name" value="7tm6_olfct_rcpt"/>
</dbReference>
<reference evidence="11" key="1">
    <citation type="submission" date="2020-07" db="EMBL/GenBank/DDBJ databases">
        <authorList>
            <person name="Ferguson B K."/>
        </authorList>
    </citation>
    <scope>NUCLEOTIDE SEQUENCE</scope>
    <source>
        <strain evidence="11">L06</strain>
    </source>
</reference>
<dbReference type="EMBL" id="CADCXW020000343">
    <property type="protein sequence ID" value="CAD1574773.1"/>
    <property type="molecule type" value="Genomic_DNA"/>
</dbReference>
<sequence length="177" mass="20171">MIIPIKKSTLQLFRGTITFLSTCNKLLFVCYILMPVIFMLYQVLVKVRPVILLLPYPGINPANVTDNIFVFAIMYTVECVNVIVTASTSLGLDSFFALSVFQVSIILNTMSHKVTEARDRKDTLRALRNYIDKHNEVMGYVLQLESTYALIMFTQRLTDAIVLCAVIFQMQEVRLFG</sequence>
<evidence type="ECO:0008006" key="12">
    <source>
        <dbReference type="Google" id="ProtNLM"/>
    </source>
</evidence>
<comment type="subcellular location">
    <subcellularLocation>
        <location evidence="1">Cell membrane</location>
        <topology evidence="1">Multi-pass membrane protein</topology>
    </subcellularLocation>
</comment>
<dbReference type="GO" id="GO:0005549">
    <property type="term" value="F:odorant binding"/>
    <property type="evidence" value="ECO:0007669"/>
    <property type="project" value="InterPro"/>
</dbReference>
<evidence type="ECO:0000256" key="3">
    <source>
        <dbReference type="ARBA" id="ARBA00022606"/>
    </source>
</evidence>
<protein>
    <recommendedName>
        <fullName evidence="12">Odorant receptor</fullName>
    </recommendedName>
</protein>
<dbReference type="AlphaFoldDB" id="A0A6V7LF34"/>
<evidence type="ECO:0000256" key="6">
    <source>
        <dbReference type="ARBA" id="ARBA00022989"/>
    </source>
</evidence>
<dbReference type="PANTHER" id="PTHR21137">
    <property type="entry name" value="ODORANT RECEPTOR"/>
    <property type="match status" value="1"/>
</dbReference>
<keyword evidence="6 10" id="KW-1133">Transmembrane helix</keyword>
<evidence type="ECO:0000256" key="1">
    <source>
        <dbReference type="ARBA" id="ARBA00004651"/>
    </source>
</evidence>
<keyword evidence="4 10" id="KW-0812">Transmembrane</keyword>
<evidence type="ECO:0000256" key="2">
    <source>
        <dbReference type="ARBA" id="ARBA00022475"/>
    </source>
</evidence>
<dbReference type="GO" id="GO:0005886">
    <property type="term" value="C:plasma membrane"/>
    <property type="evidence" value="ECO:0007669"/>
    <property type="project" value="UniProtKB-SubCell"/>
</dbReference>
<keyword evidence="9" id="KW-0807">Transducer</keyword>
<feature type="transmembrane region" description="Helical" evidence="10">
    <location>
        <begin position="26"/>
        <end position="47"/>
    </location>
</feature>
<organism evidence="11">
    <name type="scientific">Bracon brevicornis</name>
    <dbReference type="NCBI Taxonomy" id="1563983"/>
    <lineage>
        <taxon>Eukaryota</taxon>
        <taxon>Metazoa</taxon>
        <taxon>Ecdysozoa</taxon>
        <taxon>Arthropoda</taxon>
        <taxon>Hexapoda</taxon>
        <taxon>Insecta</taxon>
        <taxon>Pterygota</taxon>
        <taxon>Neoptera</taxon>
        <taxon>Endopterygota</taxon>
        <taxon>Hymenoptera</taxon>
        <taxon>Apocrita</taxon>
        <taxon>Ichneumonoidea</taxon>
        <taxon>Braconidae</taxon>
        <taxon>Braconinae</taxon>
        <taxon>Bracon</taxon>
    </lineage>
</organism>
<name>A0A6V7LF34_9HYME</name>
<accession>A0A6V7LF34</accession>
<evidence type="ECO:0000256" key="10">
    <source>
        <dbReference type="SAM" id="Phobius"/>
    </source>
</evidence>
<evidence type="ECO:0000313" key="11">
    <source>
        <dbReference type="EMBL" id="CAD1574773.1"/>
    </source>
</evidence>
<proteinExistence type="predicted"/>
<dbReference type="GO" id="GO:0007165">
    <property type="term" value="P:signal transduction"/>
    <property type="evidence" value="ECO:0007669"/>
    <property type="project" value="UniProtKB-KW"/>
</dbReference>